<accession>A0A914YR42</accession>
<protein>
    <submittedName>
        <fullName evidence="2">Uncharacterized protein</fullName>
    </submittedName>
</protein>
<dbReference type="PANTHER" id="PTHR46427">
    <property type="entry name" value="ANKYRIN REPEAT AND LEM DOMAIN-CONTAINING PROTEIN 1"/>
    <property type="match status" value="1"/>
</dbReference>
<organism evidence="1 2">
    <name type="scientific">Panagrolaimus superbus</name>
    <dbReference type="NCBI Taxonomy" id="310955"/>
    <lineage>
        <taxon>Eukaryota</taxon>
        <taxon>Metazoa</taxon>
        <taxon>Ecdysozoa</taxon>
        <taxon>Nematoda</taxon>
        <taxon>Chromadorea</taxon>
        <taxon>Rhabditida</taxon>
        <taxon>Tylenchina</taxon>
        <taxon>Panagrolaimomorpha</taxon>
        <taxon>Panagrolaimoidea</taxon>
        <taxon>Panagrolaimidae</taxon>
        <taxon>Panagrolaimus</taxon>
    </lineage>
</organism>
<proteinExistence type="predicted"/>
<dbReference type="GO" id="GO:0000712">
    <property type="term" value="P:resolution of meiotic recombination intermediates"/>
    <property type="evidence" value="ECO:0007669"/>
    <property type="project" value="TreeGrafter"/>
</dbReference>
<dbReference type="GO" id="GO:0005737">
    <property type="term" value="C:cytoplasm"/>
    <property type="evidence" value="ECO:0007669"/>
    <property type="project" value="TreeGrafter"/>
</dbReference>
<dbReference type="AlphaFoldDB" id="A0A914YR42"/>
<dbReference type="Pfam" id="PF22945">
    <property type="entry name" value="LEM-3_GIY-YIG"/>
    <property type="match status" value="1"/>
</dbReference>
<sequence length="177" mass="20452">MLNFRKHLIKSENVKKNFYYFLIDPTKIKNLDNSTFEEFREAIDYVGKGSGNRALAQLKNAALLKQGKEIPNKKDAEKLKRIGKIWEKGSGVIIVHPFSYMSENESFFRESSIIAALGIDCLANERNGHNNHKLLPPGTRRWADHEIILLGVYCVYNAYLLFCRDRRQQIYEGDALK</sequence>
<dbReference type="GO" id="GO:0004520">
    <property type="term" value="F:DNA endonuclease activity"/>
    <property type="evidence" value="ECO:0007669"/>
    <property type="project" value="TreeGrafter"/>
</dbReference>
<evidence type="ECO:0000313" key="2">
    <source>
        <dbReference type="WBParaSite" id="PSU_v2.g21547.t1"/>
    </source>
</evidence>
<reference evidence="2" key="1">
    <citation type="submission" date="2022-11" db="UniProtKB">
        <authorList>
            <consortium name="WormBaseParasite"/>
        </authorList>
    </citation>
    <scope>IDENTIFICATION</scope>
</reference>
<dbReference type="GO" id="GO:0000724">
    <property type="term" value="P:double-strand break repair via homologous recombination"/>
    <property type="evidence" value="ECO:0007669"/>
    <property type="project" value="TreeGrafter"/>
</dbReference>
<dbReference type="GO" id="GO:0005654">
    <property type="term" value="C:nucleoplasm"/>
    <property type="evidence" value="ECO:0007669"/>
    <property type="project" value="TreeGrafter"/>
</dbReference>
<dbReference type="InterPro" id="IPR034998">
    <property type="entry name" value="ANKLE1"/>
</dbReference>
<dbReference type="WBParaSite" id="PSU_v2.g21547.t1">
    <property type="protein sequence ID" value="PSU_v2.g21547.t1"/>
    <property type="gene ID" value="PSU_v2.g21547"/>
</dbReference>
<keyword evidence="1" id="KW-1185">Reference proteome</keyword>
<dbReference type="PANTHER" id="PTHR46427:SF1">
    <property type="entry name" value="ANKYRIN REPEAT AND LEM DOMAIN-CONTAINING PROTEIN 1"/>
    <property type="match status" value="1"/>
</dbReference>
<evidence type="ECO:0000313" key="1">
    <source>
        <dbReference type="Proteomes" id="UP000887577"/>
    </source>
</evidence>
<name>A0A914YR42_9BILA</name>
<dbReference type="Proteomes" id="UP000887577">
    <property type="component" value="Unplaced"/>
</dbReference>